<dbReference type="EMBL" id="CABEEZ010000069">
    <property type="protein sequence ID" value="VTR31120.1"/>
    <property type="molecule type" value="Genomic_DNA"/>
</dbReference>
<reference evidence="1" key="1">
    <citation type="submission" date="2019-05" db="EMBL/GenBank/DDBJ databases">
        <authorList>
            <consortium name="Pathogen Informatics"/>
        </authorList>
    </citation>
    <scope>NUCLEOTIDE SEQUENCE [LARGE SCALE GENOMIC DNA]</scope>
    <source>
        <strain evidence="1">NCTC12965</strain>
    </source>
</reference>
<accession>A0A4U9UD10</accession>
<organism evidence="1">
    <name type="scientific">Serratia fonticola</name>
    <dbReference type="NCBI Taxonomy" id="47917"/>
    <lineage>
        <taxon>Bacteria</taxon>
        <taxon>Pseudomonadati</taxon>
        <taxon>Pseudomonadota</taxon>
        <taxon>Gammaproteobacteria</taxon>
        <taxon>Enterobacterales</taxon>
        <taxon>Yersiniaceae</taxon>
        <taxon>Serratia</taxon>
    </lineage>
</organism>
<evidence type="ECO:0000313" key="1">
    <source>
        <dbReference type="EMBL" id="VTR31120.1"/>
    </source>
</evidence>
<sequence>MESTDELFLLAKNELNKSNAKIEKWASHSISMNCQINENYNKKAKDKFYIIF</sequence>
<proteinExistence type="predicted"/>
<gene>
    <name evidence="1" type="ORF">NCTC12965_03161</name>
</gene>
<dbReference type="AlphaFoldDB" id="A0A4U9UD10"/>
<protein>
    <submittedName>
        <fullName evidence="1">Uncharacterized protein</fullName>
    </submittedName>
</protein>
<name>A0A4U9UD10_SERFO</name>